<dbReference type="CDD" id="cd18139">
    <property type="entry name" value="HLD_clamp_RarA"/>
    <property type="match status" value="1"/>
</dbReference>
<feature type="domain" description="MgsA AAA+ ATPase C-terminal" evidence="3">
    <location>
        <begin position="101"/>
        <end position="193"/>
    </location>
</feature>
<dbReference type="Pfam" id="PF12002">
    <property type="entry name" value="MgsA_C"/>
    <property type="match status" value="1"/>
</dbReference>
<dbReference type="Gramene" id="ONK76288">
    <property type="protein sequence ID" value="ONK76288"/>
    <property type="gene ID" value="A4U43_C03F26040"/>
</dbReference>
<keyword evidence="1" id="KW-0547">Nucleotide-binding</keyword>
<name>A0A5P1FD43_ASPOF</name>
<dbReference type="InterPro" id="IPR021886">
    <property type="entry name" value="MgsA_C"/>
</dbReference>
<dbReference type="InterPro" id="IPR032423">
    <property type="entry name" value="AAA_assoc_2"/>
</dbReference>
<sequence length="201" mass="22113">MSIDDDAIGFLSTRCDGDARVALNALETASTLAVNRGSTNITIDHVKDSMQCKHLAYDKDGEEHYNLISALHKSMRGNDANAAIYWTPLRLARPWPATRCECDVNLAQCVAYLAMAPKSVAVYKALGEARRTVRESGGGNAGVPLHLRNAPTRLMKELGYGEGYVYTPEDPEGSKLQSYLPPELQGRRFLQWSPVKEKGTD</sequence>
<dbReference type="GO" id="GO:0005524">
    <property type="term" value="F:ATP binding"/>
    <property type="evidence" value="ECO:0007669"/>
    <property type="project" value="UniProtKB-KW"/>
</dbReference>
<dbReference type="GO" id="GO:0008047">
    <property type="term" value="F:enzyme activator activity"/>
    <property type="evidence" value="ECO:0007669"/>
    <property type="project" value="TreeGrafter"/>
</dbReference>
<evidence type="ECO:0000313" key="6">
    <source>
        <dbReference type="Proteomes" id="UP000243459"/>
    </source>
</evidence>
<evidence type="ECO:0000259" key="3">
    <source>
        <dbReference type="Pfam" id="PF12002"/>
    </source>
</evidence>
<dbReference type="GO" id="GO:0000731">
    <property type="term" value="P:DNA synthesis involved in DNA repair"/>
    <property type="evidence" value="ECO:0007669"/>
    <property type="project" value="TreeGrafter"/>
</dbReference>
<dbReference type="InterPro" id="IPR051314">
    <property type="entry name" value="AAA_ATPase_RarA/MGS1/WRNIP1"/>
</dbReference>
<protein>
    <recommendedName>
        <fullName evidence="7">MgsA AAA+ ATPase C-terminal domain-containing protein</fullName>
    </recommendedName>
</protein>
<evidence type="ECO:0000256" key="2">
    <source>
        <dbReference type="ARBA" id="ARBA00022840"/>
    </source>
</evidence>
<dbReference type="Gene3D" id="1.10.3710.10">
    <property type="entry name" value="DNA polymerase III clamp loader subunits, C-terminal domain"/>
    <property type="match status" value="1"/>
</dbReference>
<accession>A0A5P1FD43</accession>
<feature type="domain" description="AAA C-terminal" evidence="4">
    <location>
        <begin position="2"/>
        <end position="76"/>
    </location>
</feature>
<evidence type="ECO:0000256" key="1">
    <source>
        <dbReference type="ARBA" id="ARBA00022741"/>
    </source>
</evidence>
<dbReference type="Proteomes" id="UP000243459">
    <property type="component" value="Chromosome 3"/>
</dbReference>
<dbReference type="Gene3D" id="1.10.8.60">
    <property type="match status" value="1"/>
</dbReference>
<dbReference type="GO" id="GO:0003677">
    <property type="term" value="F:DNA binding"/>
    <property type="evidence" value="ECO:0007669"/>
    <property type="project" value="InterPro"/>
</dbReference>
<gene>
    <name evidence="5" type="ORF">A4U43_C03F26040</name>
</gene>
<evidence type="ECO:0000313" key="5">
    <source>
        <dbReference type="EMBL" id="ONK76288.1"/>
    </source>
</evidence>
<dbReference type="GO" id="GO:0006261">
    <property type="term" value="P:DNA-templated DNA replication"/>
    <property type="evidence" value="ECO:0007669"/>
    <property type="project" value="TreeGrafter"/>
</dbReference>
<organism evidence="5 6">
    <name type="scientific">Asparagus officinalis</name>
    <name type="common">Garden asparagus</name>
    <dbReference type="NCBI Taxonomy" id="4686"/>
    <lineage>
        <taxon>Eukaryota</taxon>
        <taxon>Viridiplantae</taxon>
        <taxon>Streptophyta</taxon>
        <taxon>Embryophyta</taxon>
        <taxon>Tracheophyta</taxon>
        <taxon>Spermatophyta</taxon>
        <taxon>Magnoliopsida</taxon>
        <taxon>Liliopsida</taxon>
        <taxon>Asparagales</taxon>
        <taxon>Asparagaceae</taxon>
        <taxon>Asparagoideae</taxon>
        <taxon>Asparagus</taxon>
    </lineage>
</organism>
<dbReference type="GO" id="GO:0017116">
    <property type="term" value="F:single-stranded DNA helicase activity"/>
    <property type="evidence" value="ECO:0007669"/>
    <property type="project" value="TreeGrafter"/>
</dbReference>
<keyword evidence="6" id="KW-1185">Reference proteome</keyword>
<dbReference type="InterPro" id="IPR008921">
    <property type="entry name" value="DNA_pol3_clamp-load_cplx_C"/>
</dbReference>
<dbReference type="AlphaFoldDB" id="A0A5P1FD43"/>
<dbReference type="Pfam" id="PF16193">
    <property type="entry name" value="AAA_assoc_2"/>
    <property type="match status" value="1"/>
</dbReference>
<keyword evidence="2" id="KW-0067">ATP-binding</keyword>
<dbReference type="EMBL" id="CM007383">
    <property type="protein sequence ID" value="ONK76288.1"/>
    <property type="molecule type" value="Genomic_DNA"/>
</dbReference>
<dbReference type="Gene3D" id="1.20.272.10">
    <property type="match status" value="1"/>
</dbReference>
<dbReference type="PANTHER" id="PTHR13779">
    <property type="entry name" value="WERNER HELICASE-INTERACTING PROTEIN 1 FAMILY MEMBER"/>
    <property type="match status" value="1"/>
</dbReference>
<proteinExistence type="predicted"/>
<dbReference type="GO" id="GO:0005634">
    <property type="term" value="C:nucleus"/>
    <property type="evidence" value="ECO:0007669"/>
    <property type="project" value="TreeGrafter"/>
</dbReference>
<evidence type="ECO:0008006" key="7">
    <source>
        <dbReference type="Google" id="ProtNLM"/>
    </source>
</evidence>
<reference evidence="6" key="1">
    <citation type="journal article" date="2017" name="Nat. Commun.">
        <title>The asparagus genome sheds light on the origin and evolution of a young Y chromosome.</title>
        <authorList>
            <person name="Harkess A."/>
            <person name="Zhou J."/>
            <person name="Xu C."/>
            <person name="Bowers J.E."/>
            <person name="Van der Hulst R."/>
            <person name="Ayyampalayam S."/>
            <person name="Mercati F."/>
            <person name="Riccardi P."/>
            <person name="McKain M.R."/>
            <person name="Kakrana A."/>
            <person name="Tang H."/>
            <person name="Ray J."/>
            <person name="Groenendijk J."/>
            <person name="Arikit S."/>
            <person name="Mathioni S.M."/>
            <person name="Nakano M."/>
            <person name="Shan H."/>
            <person name="Telgmann-Rauber A."/>
            <person name="Kanno A."/>
            <person name="Yue Z."/>
            <person name="Chen H."/>
            <person name="Li W."/>
            <person name="Chen Y."/>
            <person name="Xu X."/>
            <person name="Zhang Y."/>
            <person name="Luo S."/>
            <person name="Chen H."/>
            <person name="Gao J."/>
            <person name="Mao Z."/>
            <person name="Pires J.C."/>
            <person name="Luo M."/>
            <person name="Kudrna D."/>
            <person name="Wing R.A."/>
            <person name="Meyers B.C."/>
            <person name="Yi K."/>
            <person name="Kong H."/>
            <person name="Lavrijsen P."/>
            <person name="Sunseri F."/>
            <person name="Falavigna A."/>
            <person name="Ye Y."/>
            <person name="Leebens-Mack J.H."/>
            <person name="Chen G."/>
        </authorList>
    </citation>
    <scope>NUCLEOTIDE SEQUENCE [LARGE SCALE GENOMIC DNA]</scope>
    <source>
        <strain evidence="6">cv. DH0086</strain>
    </source>
</reference>
<evidence type="ECO:0000259" key="4">
    <source>
        <dbReference type="Pfam" id="PF16193"/>
    </source>
</evidence>
<dbReference type="PANTHER" id="PTHR13779:SF7">
    <property type="entry name" value="ATPASE WRNIP1"/>
    <property type="match status" value="1"/>
</dbReference>
<dbReference type="SUPFAM" id="SSF48019">
    <property type="entry name" value="post-AAA+ oligomerization domain-like"/>
    <property type="match status" value="1"/>
</dbReference>